<keyword evidence="2" id="KW-0699">rRNA-binding</keyword>
<proteinExistence type="inferred from homology"/>
<dbReference type="GO" id="GO:1990904">
    <property type="term" value="C:ribonucleoprotein complex"/>
    <property type="evidence" value="ECO:0007669"/>
    <property type="project" value="UniProtKB-KW"/>
</dbReference>
<feature type="region of interest" description="Disordered" evidence="8">
    <location>
        <begin position="190"/>
        <end position="218"/>
    </location>
</feature>
<evidence type="ECO:0000256" key="4">
    <source>
        <dbReference type="ARBA" id="ARBA00022980"/>
    </source>
</evidence>
<reference evidence="9" key="1">
    <citation type="submission" date="2022-12" db="EMBL/GenBank/DDBJ databases">
        <title>Draft genome assemblies for two species of Escallonia (Escalloniales).</title>
        <authorList>
            <person name="Chanderbali A."/>
            <person name="Dervinis C."/>
            <person name="Anghel I."/>
            <person name="Soltis D."/>
            <person name="Soltis P."/>
            <person name="Zapata F."/>
        </authorList>
    </citation>
    <scope>NUCLEOTIDE SEQUENCE</scope>
    <source>
        <strain evidence="9">UCBG92.1500</strain>
        <tissue evidence="9">Leaf</tissue>
    </source>
</reference>
<comment type="similarity">
    <text evidence="1">Belongs to the universal ribosomal protein uL4 family.</text>
</comment>
<dbReference type="GO" id="GO:0005840">
    <property type="term" value="C:ribosome"/>
    <property type="evidence" value="ECO:0007669"/>
    <property type="project" value="UniProtKB-KW"/>
</dbReference>
<evidence type="ECO:0000256" key="3">
    <source>
        <dbReference type="ARBA" id="ARBA00022884"/>
    </source>
</evidence>
<dbReference type="GO" id="GO:0019843">
    <property type="term" value="F:rRNA binding"/>
    <property type="evidence" value="ECO:0007669"/>
    <property type="project" value="UniProtKB-KW"/>
</dbReference>
<keyword evidence="5" id="KW-0687">Ribonucleoprotein</keyword>
<sequence length="254" mass="27753">MSSCLSLSLPSPASTSDPELTSFSASQNAVDNEYLPGLNPSSEFAITTTDITKVGAPATLLVFNKQVGFSRKNIDSFCKSGLSTKKAKETKDTLGKKWWEYLLTGFYLEHTNIETYTDNIEGYSLWKLPEPRLMKVEGSLDDYSIEGNPAPGEEWEAAKGLNNDSAQGPVSMGSNEDGIFCREKKASTSTLTRTEVHTGSKKPFSQKKTGRARHGAQSTLLRPGSSVFFRPKPRDWSSLAAPPLRALNLFDIGS</sequence>
<evidence type="ECO:0000256" key="6">
    <source>
        <dbReference type="ARBA" id="ARBA00035208"/>
    </source>
</evidence>
<evidence type="ECO:0000256" key="7">
    <source>
        <dbReference type="ARBA" id="ARBA00035387"/>
    </source>
</evidence>
<feature type="region of interest" description="Disordered" evidence="8">
    <location>
        <begin position="1"/>
        <end position="22"/>
    </location>
</feature>
<dbReference type="AlphaFoldDB" id="A0AA88QIJ2"/>
<evidence type="ECO:0000313" key="9">
    <source>
        <dbReference type="EMBL" id="KAK2970072.1"/>
    </source>
</evidence>
<gene>
    <name evidence="9" type="ORF">RJ640_006545</name>
</gene>
<dbReference type="InterPro" id="IPR013005">
    <property type="entry name" value="Ribosomal_uL4-like"/>
</dbReference>
<keyword evidence="10" id="KW-1185">Reference proteome</keyword>
<feature type="compositionally biased region" description="Basic residues" evidence="8">
    <location>
        <begin position="204"/>
        <end position="214"/>
    </location>
</feature>
<dbReference type="Proteomes" id="UP001187471">
    <property type="component" value="Unassembled WGS sequence"/>
</dbReference>
<evidence type="ECO:0000256" key="1">
    <source>
        <dbReference type="ARBA" id="ARBA00010528"/>
    </source>
</evidence>
<dbReference type="InterPro" id="IPR002136">
    <property type="entry name" value="Ribosomal_uL4"/>
</dbReference>
<dbReference type="Gene3D" id="3.40.1370.10">
    <property type="match status" value="1"/>
</dbReference>
<protein>
    <recommendedName>
        <fullName evidence="6">Large ribosomal subunit protein uL4c</fullName>
    </recommendedName>
    <alternativeName>
        <fullName evidence="7">50S ribosomal protein L4, chloroplastic</fullName>
    </alternativeName>
</protein>
<dbReference type="SUPFAM" id="SSF52166">
    <property type="entry name" value="Ribosomal protein L4"/>
    <property type="match status" value="1"/>
</dbReference>
<comment type="caution">
    <text evidence="9">The sequence shown here is derived from an EMBL/GenBank/DDBJ whole genome shotgun (WGS) entry which is preliminary data.</text>
</comment>
<dbReference type="EMBL" id="JAVXUO010002757">
    <property type="protein sequence ID" value="KAK2970072.1"/>
    <property type="molecule type" value="Genomic_DNA"/>
</dbReference>
<evidence type="ECO:0000256" key="8">
    <source>
        <dbReference type="SAM" id="MobiDB-lite"/>
    </source>
</evidence>
<dbReference type="PANTHER" id="PTHR10746:SF17">
    <property type="entry name" value="LARGE RIBOSOMAL SUBUNIT PROTEIN UL4C"/>
    <property type="match status" value="1"/>
</dbReference>
<keyword evidence="4" id="KW-0689">Ribosomal protein</keyword>
<keyword evidence="3" id="KW-0694">RNA-binding</keyword>
<dbReference type="GO" id="GO:0006412">
    <property type="term" value="P:translation"/>
    <property type="evidence" value="ECO:0007669"/>
    <property type="project" value="InterPro"/>
</dbReference>
<evidence type="ECO:0000313" key="10">
    <source>
        <dbReference type="Proteomes" id="UP001187471"/>
    </source>
</evidence>
<dbReference type="Pfam" id="PF00573">
    <property type="entry name" value="Ribosomal_L4"/>
    <property type="match status" value="1"/>
</dbReference>
<dbReference type="InterPro" id="IPR023574">
    <property type="entry name" value="Ribosomal_uL4_dom_sf"/>
</dbReference>
<feature type="compositionally biased region" description="Low complexity" evidence="8">
    <location>
        <begin position="1"/>
        <end position="18"/>
    </location>
</feature>
<organism evidence="9 10">
    <name type="scientific">Escallonia rubra</name>
    <dbReference type="NCBI Taxonomy" id="112253"/>
    <lineage>
        <taxon>Eukaryota</taxon>
        <taxon>Viridiplantae</taxon>
        <taxon>Streptophyta</taxon>
        <taxon>Embryophyta</taxon>
        <taxon>Tracheophyta</taxon>
        <taxon>Spermatophyta</taxon>
        <taxon>Magnoliopsida</taxon>
        <taxon>eudicotyledons</taxon>
        <taxon>Gunneridae</taxon>
        <taxon>Pentapetalae</taxon>
        <taxon>asterids</taxon>
        <taxon>campanulids</taxon>
        <taxon>Escalloniales</taxon>
        <taxon>Escalloniaceae</taxon>
        <taxon>Escallonia</taxon>
    </lineage>
</organism>
<accession>A0AA88QIJ2</accession>
<dbReference type="GO" id="GO:0003735">
    <property type="term" value="F:structural constituent of ribosome"/>
    <property type="evidence" value="ECO:0007669"/>
    <property type="project" value="InterPro"/>
</dbReference>
<evidence type="ECO:0000256" key="5">
    <source>
        <dbReference type="ARBA" id="ARBA00023274"/>
    </source>
</evidence>
<name>A0AA88QIJ2_9ASTE</name>
<dbReference type="PANTHER" id="PTHR10746">
    <property type="entry name" value="50S RIBOSOMAL PROTEIN L4"/>
    <property type="match status" value="1"/>
</dbReference>
<evidence type="ECO:0000256" key="2">
    <source>
        <dbReference type="ARBA" id="ARBA00022730"/>
    </source>
</evidence>